<evidence type="ECO:0000256" key="1">
    <source>
        <dbReference type="SAM" id="MobiDB-lite"/>
    </source>
</evidence>
<dbReference type="EMBL" id="DXGI01000042">
    <property type="protein sequence ID" value="HIW77746.1"/>
    <property type="molecule type" value="Genomic_DNA"/>
</dbReference>
<evidence type="ECO:0000256" key="2">
    <source>
        <dbReference type="SAM" id="Phobius"/>
    </source>
</evidence>
<name>A0A9D1U8S7_9BACT</name>
<feature type="transmembrane region" description="Helical" evidence="2">
    <location>
        <begin position="24"/>
        <end position="43"/>
    </location>
</feature>
<feature type="region of interest" description="Disordered" evidence="1">
    <location>
        <begin position="113"/>
        <end position="143"/>
    </location>
</feature>
<reference evidence="3" key="2">
    <citation type="submission" date="2021-04" db="EMBL/GenBank/DDBJ databases">
        <authorList>
            <person name="Gilroy R."/>
        </authorList>
    </citation>
    <scope>NUCLEOTIDE SEQUENCE</scope>
    <source>
        <strain evidence="3">ChiSxjej5B17-1746</strain>
    </source>
</reference>
<proteinExistence type="predicted"/>
<keyword evidence="2" id="KW-1133">Transmembrane helix</keyword>
<feature type="region of interest" description="Disordered" evidence="1">
    <location>
        <begin position="76"/>
        <end position="101"/>
    </location>
</feature>
<reference evidence="3" key="1">
    <citation type="journal article" date="2021" name="PeerJ">
        <title>Extensive microbial diversity within the chicken gut microbiome revealed by metagenomics and culture.</title>
        <authorList>
            <person name="Gilroy R."/>
            <person name="Ravi A."/>
            <person name="Getino M."/>
            <person name="Pursley I."/>
            <person name="Horton D.L."/>
            <person name="Alikhan N.F."/>
            <person name="Baker D."/>
            <person name="Gharbi K."/>
            <person name="Hall N."/>
            <person name="Watson M."/>
            <person name="Adriaenssens E.M."/>
            <person name="Foster-Nyarko E."/>
            <person name="Jarju S."/>
            <person name="Secka A."/>
            <person name="Antonio M."/>
            <person name="Oren A."/>
            <person name="Chaudhuri R.R."/>
            <person name="La Ragione R."/>
            <person name="Hildebrand F."/>
            <person name="Pallen M.J."/>
        </authorList>
    </citation>
    <scope>NUCLEOTIDE SEQUENCE</scope>
    <source>
        <strain evidence="3">ChiSxjej5B17-1746</strain>
    </source>
</reference>
<accession>A0A9D1U8S7</accession>
<organism evidence="3 4">
    <name type="scientific">Candidatus Bilophila faecipullorum</name>
    <dbReference type="NCBI Taxonomy" id="2838482"/>
    <lineage>
        <taxon>Bacteria</taxon>
        <taxon>Pseudomonadati</taxon>
        <taxon>Thermodesulfobacteriota</taxon>
        <taxon>Desulfovibrionia</taxon>
        <taxon>Desulfovibrionales</taxon>
        <taxon>Desulfovibrionaceae</taxon>
        <taxon>Bilophila</taxon>
    </lineage>
</organism>
<dbReference type="Proteomes" id="UP000824264">
    <property type="component" value="Unassembled WGS sequence"/>
</dbReference>
<gene>
    <name evidence="3" type="ORF">H9874_01185</name>
</gene>
<keyword evidence="2" id="KW-0812">Transmembrane</keyword>
<protein>
    <submittedName>
        <fullName evidence="3">Uncharacterized protein</fullName>
    </submittedName>
</protein>
<comment type="caution">
    <text evidence="3">The sequence shown here is derived from an EMBL/GenBank/DDBJ whole genome shotgun (WGS) entry which is preliminary data.</text>
</comment>
<evidence type="ECO:0000313" key="4">
    <source>
        <dbReference type="Proteomes" id="UP000824264"/>
    </source>
</evidence>
<dbReference type="AlphaFoldDB" id="A0A9D1U8S7"/>
<evidence type="ECO:0000313" key="3">
    <source>
        <dbReference type="EMBL" id="HIW77746.1"/>
    </source>
</evidence>
<keyword evidence="2" id="KW-0472">Membrane</keyword>
<sequence>MSKPNRYRTDTAGKGDEEPRRSHYGLALFILVALMGVVGWFWLARDPSARDEMTRRIAVLEKNGLELVSDLVDKFSTPPPPPEVGAVAGGSIPGAPPKYRSPIETSAELEEALAQERPVQEGGAEMRGPYAGPEETPPSDAGRQDDAVVRIAFIDDLAGWMVTHYVPGTPAGRGGRLTSSLQGANLRYGLGMNGLAWIGDDLPAGRAAALDHVFTPGMLDALYKLYIDRFMEAVTRTASGPLPDGGSLTPAQRNEFYRLYARQFRGVSGALQAIASMPDFLRQMEAVHAAADAVVSANAQYSEVTFAADEARSNGDYARYNTLRQQTEAKGRQYQESVIARERSREAFIRQLKRTPDARTLDNASLIYIAEWIERRVRHHPEKLTAAGQAASLFQNLAAQFEAAEKAAGAAQ</sequence>